<proteinExistence type="predicted"/>
<gene>
    <name evidence="3" type="ORF">MICPUN_64972</name>
</gene>
<evidence type="ECO:0000313" key="3">
    <source>
        <dbReference type="EMBL" id="ACO68203.1"/>
    </source>
</evidence>
<name>C1EJK7_MICCC</name>
<dbReference type="GO" id="GO:0006888">
    <property type="term" value="P:endoplasmic reticulum to Golgi vesicle-mediated transport"/>
    <property type="evidence" value="ECO:0007669"/>
    <property type="project" value="TreeGrafter"/>
</dbReference>
<dbReference type="InParanoid" id="C1EJK7"/>
<feature type="signal peptide" evidence="2">
    <location>
        <begin position="1"/>
        <end position="22"/>
    </location>
</feature>
<dbReference type="KEGG" id="mis:MICPUN_64972"/>
<keyword evidence="4" id="KW-1185">Reference proteome</keyword>
<evidence type="ECO:0008006" key="5">
    <source>
        <dbReference type="Google" id="ProtNLM"/>
    </source>
</evidence>
<dbReference type="GO" id="GO:0005789">
    <property type="term" value="C:endoplasmic reticulum membrane"/>
    <property type="evidence" value="ECO:0007669"/>
    <property type="project" value="TreeGrafter"/>
</dbReference>
<dbReference type="OMA" id="THIVYIF"/>
<dbReference type="GO" id="GO:0005886">
    <property type="term" value="C:plasma membrane"/>
    <property type="evidence" value="ECO:0007669"/>
    <property type="project" value="TreeGrafter"/>
</dbReference>
<dbReference type="RefSeq" id="XP_002506945.1">
    <property type="nucleotide sequence ID" value="XM_002506899.1"/>
</dbReference>
<feature type="chain" id="PRO_5002909189" description="Methyltransferase FkbM domain-containing protein" evidence="2">
    <location>
        <begin position="23"/>
        <end position="345"/>
    </location>
</feature>
<dbReference type="PANTHER" id="PTHR34009">
    <property type="entry name" value="PROTEIN STAR"/>
    <property type="match status" value="1"/>
</dbReference>
<dbReference type="GO" id="GO:0005794">
    <property type="term" value="C:Golgi apparatus"/>
    <property type="evidence" value="ECO:0007669"/>
    <property type="project" value="TreeGrafter"/>
</dbReference>
<sequence length="345" mass="38881">MKRRNKIIGMIFVLCAVLLGCGLETARRKSPPSKRVSNKSSQPAGLDHSVGHHGWKTVYLFNGPVSTRMIGSSDWKSSSQSKQDEVIRKMLPLEPGQSRGRFFVDLAANDWQFLSNTYALETYEDWDGICIEPNDVYWKNHHKRKCALVGAGIGIRGEEVFFNFHNGGRGGIVGPGMDNKDKDKDSKKIHLTDLNDVFSVSKVPKIIDYFSLDIEGAETVAFKSIPFQTHIVYIFTIERPDESLRDGLRDRSYVEVGILGTFGDTMYLSNATPNFREVLKRGQESITMISKQISKISDADIGPVRRTGNLKKGDLVNHQYAFGVRCPYFELDSCGHELLPWDHPY</sequence>
<dbReference type="AlphaFoldDB" id="C1EJK7"/>
<dbReference type="InterPro" id="IPR029063">
    <property type="entry name" value="SAM-dependent_MTases_sf"/>
</dbReference>
<dbReference type="OrthoDB" id="512533at2759"/>
<dbReference type="PANTHER" id="PTHR34009:SF2">
    <property type="entry name" value="PROTEIN STAR"/>
    <property type="match status" value="1"/>
</dbReference>
<dbReference type="Proteomes" id="UP000002009">
    <property type="component" value="Chromosome 17"/>
</dbReference>
<dbReference type="GO" id="GO:0031902">
    <property type="term" value="C:late endosome membrane"/>
    <property type="evidence" value="ECO:0007669"/>
    <property type="project" value="TreeGrafter"/>
</dbReference>
<evidence type="ECO:0000313" key="4">
    <source>
        <dbReference type="Proteomes" id="UP000002009"/>
    </source>
</evidence>
<keyword evidence="2" id="KW-0732">Signal</keyword>
<dbReference type="PROSITE" id="PS51257">
    <property type="entry name" value="PROKAR_LIPOPROTEIN"/>
    <property type="match status" value="1"/>
</dbReference>
<dbReference type="EMBL" id="CP001335">
    <property type="protein sequence ID" value="ACO68203.1"/>
    <property type="molecule type" value="Genomic_DNA"/>
</dbReference>
<reference evidence="3 4" key="1">
    <citation type="journal article" date="2009" name="Science">
        <title>Green evolution and dynamic adaptations revealed by genomes of the marine picoeukaryotes Micromonas.</title>
        <authorList>
            <person name="Worden A.Z."/>
            <person name="Lee J.H."/>
            <person name="Mock T."/>
            <person name="Rouze P."/>
            <person name="Simmons M.P."/>
            <person name="Aerts A.L."/>
            <person name="Allen A.E."/>
            <person name="Cuvelier M.L."/>
            <person name="Derelle E."/>
            <person name="Everett M.V."/>
            <person name="Foulon E."/>
            <person name="Grimwood J."/>
            <person name="Gundlach H."/>
            <person name="Henrissat B."/>
            <person name="Napoli C."/>
            <person name="McDonald S.M."/>
            <person name="Parker M.S."/>
            <person name="Rombauts S."/>
            <person name="Salamov A."/>
            <person name="Von Dassow P."/>
            <person name="Badger J.H."/>
            <person name="Coutinho P.M."/>
            <person name="Demir E."/>
            <person name="Dubchak I."/>
            <person name="Gentemann C."/>
            <person name="Eikrem W."/>
            <person name="Gready J.E."/>
            <person name="John U."/>
            <person name="Lanier W."/>
            <person name="Lindquist E.A."/>
            <person name="Lucas S."/>
            <person name="Mayer K.F."/>
            <person name="Moreau H."/>
            <person name="Not F."/>
            <person name="Otillar R."/>
            <person name="Panaud O."/>
            <person name="Pangilinan J."/>
            <person name="Paulsen I."/>
            <person name="Piegu B."/>
            <person name="Poliakov A."/>
            <person name="Robbens S."/>
            <person name="Schmutz J."/>
            <person name="Toulza E."/>
            <person name="Wyss T."/>
            <person name="Zelensky A."/>
            <person name="Zhou K."/>
            <person name="Armbrust E.V."/>
            <person name="Bhattacharya D."/>
            <person name="Goodenough U.W."/>
            <person name="Van de Peer Y."/>
            <person name="Grigoriev I.V."/>
        </authorList>
    </citation>
    <scope>NUCLEOTIDE SEQUENCE [LARGE SCALE GENOMIC DNA]</scope>
    <source>
        <strain evidence="4">RCC299 / NOUM17</strain>
    </source>
</reference>
<feature type="region of interest" description="Disordered" evidence="1">
    <location>
        <begin position="27"/>
        <end position="49"/>
    </location>
</feature>
<dbReference type="GeneID" id="8249922"/>
<dbReference type="InterPro" id="IPR053202">
    <property type="entry name" value="EGF_Rcpt_Signaling_Reg"/>
</dbReference>
<organism evidence="3 4">
    <name type="scientific">Micromonas commoda (strain RCC299 / NOUM17 / CCMP2709)</name>
    <name type="common">Picoplanktonic green alga</name>
    <dbReference type="NCBI Taxonomy" id="296587"/>
    <lineage>
        <taxon>Eukaryota</taxon>
        <taxon>Viridiplantae</taxon>
        <taxon>Chlorophyta</taxon>
        <taxon>Mamiellophyceae</taxon>
        <taxon>Mamiellales</taxon>
        <taxon>Mamiellaceae</taxon>
        <taxon>Micromonas</taxon>
    </lineage>
</organism>
<dbReference type="GO" id="GO:0016197">
    <property type="term" value="P:endosomal transport"/>
    <property type="evidence" value="ECO:0007669"/>
    <property type="project" value="TreeGrafter"/>
</dbReference>
<protein>
    <recommendedName>
        <fullName evidence="5">Methyltransferase FkbM domain-containing protein</fullName>
    </recommendedName>
</protein>
<evidence type="ECO:0000256" key="1">
    <source>
        <dbReference type="SAM" id="MobiDB-lite"/>
    </source>
</evidence>
<dbReference type="eggNOG" id="ENOG502S5TS">
    <property type="taxonomic scope" value="Eukaryota"/>
</dbReference>
<dbReference type="Gene3D" id="3.40.50.150">
    <property type="entry name" value="Vaccinia Virus protein VP39"/>
    <property type="match status" value="1"/>
</dbReference>
<accession>C1EJK7</accession>
<evidence type="ECO:0000256" key="2">
    <source>
        <dbReference type="SAM" id="SignalP"/>
    </source>
</evidence>